<proteinExistence type="predicted"/>
<gene>
    <name evidence="1" type="ORF">PMAYCL1PPCAC_03744</name>
</gene>
<evidence type="ECO:0000313" key="2">
    <source>
        <dbReference type="Proteomes" id="UP001328107"/>
    </source>
</evidence>
<dbReference type="EMBL" id="BTRK01000001">
    <property type="protein sequence ID" value="GMR33549.1"/>
    <property type="molecule type" value="Genomic_DNA"/>
</dbReference>
<organism evidence="1 2">
    <name type="scientific">Pristionchus mayeri</name>
    <dbReference type="NCBI Taxonomy" id="1317129"/>
    <lineage>
        <taxon>Eukaryota</taxon>
        <taxon>Metazoa</taxon>
        <taxon>Ecdysozoa</taxon>
        <taxon>Nematoda</taxon>
        <taxon>Chromadorea</taxon>
        <taxon>Rhabditida</taxon>
        <taxon>Rhabditina</taxon>
        <taxon>Diplogasteromorpha</taxon>
        <taxon>Diplogasteroidea</taxon>
        <taxon>Neodiplogasteridae</taxon>
        <taxon>Pristionchus</taxon>
    </lineage>
</organism>
<dbReference type="Proteomes" id="UP001328107">
    <property type="component" value="Unassembled WGS sequence"/>
</dbReference>
<accession>A0AAN4Z576</accession>
<reference evidence="2" key="1">
    <citation type="submission" date="2022-10" db="EMBL/GenBank/DDBJ databases">
        <title>Genome assembly of Pristionchus species.</title>
        <authorList>
            <person name="Yoshida K."/>
            <person name="Sommer R.J."/>
        </authorList>
    </citation>
    <scope>NUCLEOTIDE SEQUENCE [LARGE SCALE GENOMIC DNA]</scope>
    <source>
        <strain evidence="2">RS5460</strain>
    </source>
</reference>
<protein>
    <submittedName>
        <fullName evidence="1">Uncharacterized protein</fullName>
    </submittedName>
</protein>
<feature type="non-terminal residue" evidence="1">
    <location>
        <position position="1"/>
    </location>
</feature>
<comment type="caution">
    <text evidence="1">The sequence shown here is derived from an EMBL/GenBank/DDBJ whole genome shotgun (WGS) entry which is preliminary data.</text>
</comment>
<sequence>FQASSQGQRPSSLSWLDSFILSVSLYARKATIDSAPALPSIHDRKKNARKLLDENFSAVYQKYDPDHSLKQMADYFKRMRKDQLKRYVPDSVPYLHQNMSNPAARPAINCLVSRLPSLELRAYAHPYEVRLLEQILESGIRG</sequence>
<dbReference type="AlphaFoldDB" id="A0AAN4Z576"/>
<name>A0AAN4Z576_9BILA</name>
<evidence type="ECO:0000313" key="1">
    <source>
        <dbReference type="EMBL" id="GMR33549.1"/>
    </source>
</evidence>
<keyword evidence="2" id="KW-1185">Reference proteome</keyword>